<evidence type="ECO:0000256" key="6">
    <source>
        <dbReference type="ARBA" id="ARBA00022989"/>
    </source>
</evidence>
<evidence type="ECO:0000256" key="1">
    <source>
        <dbReference type="ARBA" id="ARBA00004651"/>
    </source>
</evidence>
<comment type="caution">
    <text evidence="9">The sequence shown here is derived from an EMBL/GenBank/DDBJ whole genome shotgun (WGS) entry which is preliminary data.</text>
</comment>
<dbReference type="RefSeq" id="WP_189385871.1">
    <property type="nucleotide sequence ID" value="NZ_BAABFY010000008.1"/>
</dbReference>
<organism evidence="9 10">
    <name type="scientific">Advenella faeciporci</name>
    <dbReference type="NCBI Taxonomy" id="797535"/>
    <lineage>
        <taxon>Bacteria</taxon>
        <taxon>Pseudomonadati</taxon>
        <taxon>Pseudomonadota</taxon>
        <taxon>Betaproteobacteria</taxon>
        <taxon>Burkholderiales</taxon>
        <taxon>Alcaligenaceae</taxon>
    </lineage>
</organism>
<keyword evidence="5 8" id="KW-0812">Transmembrane</keyword>
<feature type="transmembrane region" description="Helical" evidence="8">
    <location>
        <begin position="106"/>
        <end position="123"/>
    </location>
</feature>
<proteinExistence type="inferred from homology"/>
<comment type="subcellular location">
    <subcellularLocation>
        <location evidence="1 8">Cell membrane</location>
        <topology evidence="1 8">Multi-pass membrane protein</topology>
    </subcellularLocation>
</comment>
<evidence type="ECO:0000256" key="7">
    <source>
        <dbReference type="ARBA" id="ARBA00023136"/>
    </source>
</evidence>
<accession>A0A918JQW9</accession>
<keyword evidence="10" id="KW-1185">Reference proteome</keyword>
<dbReference type="Proteomes" id="UP000608345">
    <property type="component" value="Unassembled WGS sequence"/>
</dbReference>
<keyword evidence="4 8" id="KW-1003">Cell membrane</keyword>
<reference evidence="9" key="2">
    <citation type="submission" date="2020-09" db="EMBL/GenBank/DDBJ databases">
        <authorList>
            <person name="Sun Q."/>
            <person name="Kim S."/>
        </authorList>
    </citation>
    <scope>NUCLEOTIDE SEQUENCE</scope>
    <source>
        <strain evidence="9">KCTC 23732</strain>
    </source>
</reference>
<dbReference type="AlphaFoldDB" id="A0A918JQW9"/>
<keyword evidence="3" id="KW-0813">Transport</keyword>
<gene>
    <name evidence="9" type="ORF">GCM10011450_25360</name>
</gene>
<keyword evidence="7 8" id="KW-0472">Membrane</keyword>
<dbReference type="GO" id="GO:0005886">
    <property type="term" value="C:plasma membrane"/>
    <property type="evidence" value="ECO:0007669"/>
    <property type="project" value="UniProtKB-SubCell"/>
</dbReference>
<evidence type="ECO:0000256" key="3">
    <source>
        <dbReference type="ARBA" id="ARBA00022448"/>
    </source>
</evidence>
<keyword evidence="6 8" id="KW-1133">Transmembrane helix</keyword>
<feature type="transmembrane region" description="Helical" evidence="8">
    <location>
        <begin position="76"/>
        <end position="100"/>
    </location>
</feature>
<feature type="transmembrane region" description="Helical" evidence="8">
    <location>
        <begin position="204"/>
        <end position="222"/>
    </location>
</feature>
<evidence type="ECO:0000256" key="4">
    <source>
        <dbReference type="ARBA" id="ARBA00022475"/>
    </source>
</evidence>
<feature type="transmembrane region" description="Helical" evidence="8">
    <location>
        <begin position="135"/>
        <end position="161"/>
    </location>
</feature>
<name>A0A918JQW9_9BURK</name>
<feature type="transmembrane region" description="Helical" evidence="8">
    <location>
        <begin position="173"/>
        <end position="197"/>
    </location>
</feature>
<evidence type="ECO:0000256" key="2">
    <source>
        <dbReference type="ARBA" id="ARBA00009142"/>
    </source>
</evidence>
<evidence type="ECO:0000313" key="10">
    <source>
        <dbReference type="Proteomes" id="UP000608345"/>
    </source>
</evidence>
<comment type="similarity">
    <text evidence="2 8">Belongs to the 4-toluene sulfonate uptake permease (TSUP) (TC 2.A.102) family.</text>
</comment>
<sequence length="255" mass="27123">MIEWFFFPDDISKAFAVLLVFASFFTSALTAAMGLGGGVALLAIMGTGMPVASVLPVHAIVQLGSNLGRTVIQFKYIVWPLALWFFIGSIIGVALGGPIVLHIPDAVAKLLLAAFILWSVFGSKIKPASSISKTYFIVGGALTSFASMIVGAAGPMVAALIASKGYTKQTLVATHSVCMVLQHGLKILVFGALGFAFAQWTPMLIAMIASGVVGTYIGTRLLDNLPEKVFKTGFRVTMLLLSAHMIWGVFKSYWV</sequence>
<dbReference type="PANTHER" id="PTHR30269">
    <property type="entry name" value="TRANSMEMBRANE PROTEIN YFCA"/>
    <property type="match status" value="1"/>
</dbReference>
<feature type="transmembrane region" description="Helical" evidence="8">
    <location>
        <begin position="234"/>
        <end position="254"/>
    </location>
</feature>
<evidence type="ECO:0000256" key="8">
    <source>
        <dbReference type="RuleBase" id="RU363041"/>
    </source>
</evidence>
<feature type="transmembrane region" description="Helical" evidence="8">
    <location>
        <begin position="40"/>
        <end position="64"/>
    </location>
</feature>
<evidence type="ECO:0000313" key="9">
    <source>
        <dbReference type="EMBL" id="GGW94410.1"/>
    </source>
</evidence>
<reference evidence="9" key="1">
    <citation type="journal article" date="2014" name="Int. J. Syst. Evol. Microbiol.">
        <title>Complete genome sequence of Corynebacterium casei LMG S-19264T (=DSM 44701T), isolated from a smear-ripened cheese.</title>
        <authorList>
            <consortium name="US DOE Joint Genome Institute (JGI-PGF)"/>
            <person name="Walter F."/>
            <person name="Albersmeier A."/>
            <person name="Kalinowski J."/>
            <person name="Ruckert C."/>
        </authorList>
    </citation>
    <scope>NUCLEOTIDE SEQUENCE</scope>
    <source>
        <strain evidence="9">KCTC 23732</strain>
    </source>
</reference>
<dbReference type="InterPro" id="IPR052017">
    <property type="entry name" value="TSUP"/>
</dbReference>
<dbReference type="EMBL" id="BMYS01000022">
    <property type="protein sequence ID" value="GGW94410.1"/>
    <property type="molecule type" value="Genomic_DNA"/>
</dbReference>
<protein>
    <recommendedName>
        <fullName evidence="8">Probable membrane transporter protein</fullName>
    </recommendedName>
</protein>
<dbReference type="Pfam" id="PF01925">
    <property type="entry name" value="TauE"/>
    <property type="match status" value="1"/>
</dbReference>
<dbReference type="InterPro" id="IPR002781">
    <property type="entry name" value="TM_pro_TauE-like"/>
</dbReference>
<evidence type="ECO:0000256" key="5">
    <source>
        <dbReference type="ARBA" id="ARBA00022692"/>
    </source>
</evidence>
<dbReference type="PANTHER" id="PTHR30269:SF23">
    <property type="entry name" value="MEMBRANE TRANSPORTER PROTEIN YDHB-RELATED"/>
    <property type="match status" value="1"/>
</dbReference>